<dbReference type="EMBL" id="RJUL01000015">
    <property type="protein sequence ID" value="ROQ18830.1"/>
    <property type="molecule type" value="Genomic_DNA"/>
</dbReference>
<comment type="caution">
    <text evidence="2">The sequence shown here is derived from an EMBL/GenBank/DDBJ whole genome shotgun (WGS) entry which is preliminary data.</text>
</comment>
<proteinExistence type="predicted"/>
<dbReference type="InterPro" id="IPR009875">
    <property type="entry name" value="PilZ_domain"/>
</dbReference>
<keyword evidence="3" id="KW-1185">Reference proteome</keyword>
<sequence>MVERSRFIQFVGNTPVRICKGERCWDFTLLDLSLQGAVVCGALPSDLLLGDHATLSLRLPEGDAFIQMHTQVRYLEGERLGMECLKICADSSGHLKRMAALYLGSTNWLYRDCFTLWEDQW</sequence>
<dbReference type="Proteomes" id="UP000268033">
    <property type="component" value="Unassembled WGS sequence"/>
</dbReference>
<name>A0A3N1NWM3_9GAMM</name>
<accession>A0A3N1NWM3</accession>
<protein>
    <submittedName>
        <fullName evidence="2">PilZ domain-containing protein</fullName>
    </submittedName>
</protein>
<reference evidence="2 3" key="1">
    <citation type="submission" date="2018-11" db="EMBL/GenBank/DDBJ databases">
        <title>Genomic Encyclopedia of Type Strains, Phase IV (KMG-IV): sequencing the most valuable type-strain genomes for metagenomic binning, comparative biology and taxonomic classification.</title>
        <authorList>
            <person name="Goeker M."/>
        </authorList>
    </citation>
    <scope>NUCLEOTIDE SEQUENCE [LARGE SCALE GENOMIC DNA]</scope>
    <source>
        <strain evidence="2 3">DSM 21945</strain>
    </source>
</reference>
<dbReference type="SUPFAM" id="SSF141371">
    <property type="entry name" value="PilZ domain-like"/>
    <property type="match status" value="1"/>
</dbReference>
<dbReference type="Pfam" id="PF07238">
    <property type="entry name" value="PilZ"/>
    <property type="match status" value="1"/>
</dbReference>
<gene>
    <name evidence="2" type="ORF">EDC28_11519</name>
</gene>
<dbReference type="STRING" id="584787.GCA_001247655_01337"/>
<evidence type="ECO:0000259" key="1">
    <source>
        <dbReference type="Pfam" id="PF07238"/>
    </source>
</evidence>
<evidence type="ECO:0000313" key="2">
    <source>
        <dbReference type="EMBL" id="ROQ18830.1"/>
    </source>
</evidence>
<dbReference type="AlphaFoldDB" id="A0A3N1NWM3"/>
<dbReference type="Gene3D" id="2.40.10.220">
    <property type="entry name" value="predicted glycosyltransferase like domains"/>
    <property type="match status" value="1"/>
</dbReference>
<feature type="domain" description="PilZ" evidence="1">
    <location>
        <begin position="14"/>
        <end position="98"/>
    </location>
</feature>
<evidence type="ECO:0000313" key="3">
    <source>
        <dbReference type="Proteomes" id="UP000268033"/>
    </source>
</evidence>
<dbReference type="GO" id="GO:0035438">
    <property type="term" value="F:cyclic-di-GMP binding"/>
    <property type="evidence" value="ECO:0007669"/>
    <property type="project" value="InterPro"/>
</dbReference>
<organism evidence="2 3">
    <name type="scientific">Gallaecimonas pentaromativorans</name>
    <dbReference type="NCBI Taxonomy" id="584787"/>
    <lineage>
        <taxon>Bacteria</taxon>
        <taxon>Pseudomonadati</taxon>
        <taxon>Pseudomonadota</taxon>
        <taxon>Gammaproteobacteria</taxon>
        <taxon>Enterobacterales</taxon>
        <taxon>Gallaecimonadaceae</taxon>
        <taxon>Gallaecimonas</taxon>
    </lineage>
</organism>
<dbReference type="RefSeq" id="WP_123422702.1">
    <property type="nucleotide sequence ID" value="NZ_JBLXAC010000015.1"/>
</dbReference>